<organism evidence="8 9">
    <name type="scientific">Owenia fusiformis</name>
    <name type="common">Polychaete worm</name>
    <dbReference type="NCBI Taxonomy" id="6347"/>
    <lineage>
        <taxon>Eukaryota</taxon>
        <taxon>Metazoa</taxon>
        <taxon>Spiralia</taxon>
        <taxon>Lophotrochozoa</taxon>
        <taxon>Annelida</taxon>
        <taxon>Polychaeta</taxon>
        <taxon>Sedentaria</taxon>
        <taxon>Canalipalpata</taxon>
        <taxon>Sabellida</taxon>
        <taxon>Oweniida</taxon>
        <taxon>Oweniidae</taxon>
        <taxon>Owenia</taxon>
    </lineage>
</organism>
<comment type="function">
    <text evidence="3">Acyl-CoA synthases catalyze the initial reaction in fatty acid metabolism, by forming a thioester with CoA. Has some preference toward medium-chain substrates. Plays a role in adipocyte differentiation.</text>
</comment>
<dbReference type="InterPro" id="IPR045851">
    <property type="entry name" value="AMP-bd_C_sf"/>
</dbReference>
<dbReference type="InterPro" id="IPR042099">
    <property type="entry name" value="ANL_N_sf"/>
</dbReference>
<evidence type="ECO:0000256" key="6">
    <source>
        <dbReference type="ARBA" id="ARBA00047319"/>
    </source>
</evidence>
<dbReference type="SUPFAM" id="SSF56801">
    <property type="entry name" value="Acetyl-CoA synthetase-like"/>
    <property type="match status" value="1"/>
</dbReference>
<evidence type="ECO:0000313" key="9">
    <source>
        <dbReference type="Proteomes" id="UP000749559"/>
    </source>
</evidence>
<comment type="catalytic activity">
    <reaction evidence="6">
        <text>octanoate + ATP + CoA = octanoyl-CoA + AMP + diphosphate</text>
        <dbReference type="Rhea" id="RHEA:33631"/>
        <dbReference type="ChEBI" id="CHEBI:25646"/>
        <dbReference type="ChEBI" id="CHEBI:30616"/>
        <dbReference type="ChEBI" id="CHEBI:33019"/>
        <dbReference type="ChEBI" id="CHEBI:57287"/>
        <dbReference type="ChEBI" id="CHEBI:57386"/>
        <dbReference type="ChEBI" id="CHEBI:456215"/>
    </reaction>
</comment>
<dbReference type="Gene3D" id="3.40.50.12780">
    <property type="entry name" value="N-terminal domain of ligase-like"/>
    <property type="match status" value="1"/>
</dbReference>
<reference evidence="8" key="1">
    <citation type="submission" date="2022-03" db="EMBL/GenBank/DDBJ databases">
        <authorList>
            <person name="Martin C."/>
        </authorList>
    </citation>
    <scope>NUCLEOTIDE SEQUENCE</scope>
</reference>
<dbReference type="AlphaFoldDB" id="A0A8J1XS38"/>
<dbReference type="InterPro" id="IPR000873">
    <property type="entry name" value="AMP-dep_synth/lig_dom"/>
</dbReference>
<dbReference type="PANTHER" id="PTHR43201">
    <property type="entry name" value="ACYL-COA SYNTHETASE"/>
    <property type="match status" value="1"/>
</dbReference>
<accession>A0A8J1XS38</accession>
<dbReference type="GO" id="GO:0031956">
    <property type="term" value="F:medium-chain fatty acid-CoA ligase activity"/>
    <property type="evidence" value="ECO:0007669"/>
    <property type="project" value="UniProtKB-EC"/>
</dbReference>
<gene>
    <name evidence="8" type="ORF">OFUS_LOCUS15295</name>
</gene>
<dbReference type="Pfam" id="PF13193">
    <property type="entry name" value="AMP-binding_C"/>
    <property type="match status" value="1"/>
</dbReference>
<dbReference type="GO" id="GO:0006631">
    <property type="term" value="P:fatty acid metabolic process"/>
    <property type="evidence" value="ECO:0007669"/>
    <property type="project" value="TreeGrafter"/>
</dbReference>
<comment type="caution">
    <text evidence="8">The sequence shown here is derived from an EMBL/GenBank/DDBJ whole genome shotgun (WGS) entry which is preliminary data.</text>
</comment>
<dbReference type="PANTHER" id="PTHR43201:SF5">
    <property type="entry name" value="MEDIUM-CHAIN ACYL-COA LIGASE ACSF2, MITOCHONDRIAL"/>
    <property type="match status" value="1"/>
</dbReference>
<evidence type="ECO:0000256" key="4">
    <source>
        <dbReference type="ARBA" id="ARBA00039009"/>
    </source>
</evidence>
<comment type="catalytic activity">
    <reaction evidence="7">
        <text>a medium-chain fatty acid + ATP + CoA = a medium-chain fatty acyl-CoA + AMP + diphosphate</text>
        <dbReference type="Rhea" id="RHEA:48340"/>
        <dbReference type="ChEBI" id="CHEBI:30616"/>
        <dbReference type="ChEBI" id="CHEBI:33019"/>
        <dbReference type="ChEBI" id="CHEBI:57287"/>
        <dbReference type="ChEBI" id="CHEBI:59558"/>
        <dbReference type="ChEBI" id="CHEBI:90546"/>
        <dbReference type="ChEBI" id="CHEBI:456215"/>
        <dbReference type="EC" id="6.2.1.2"/>
    </reaction>
</comment>
<dbReference type="PROSITE" id="PS00455">
    <property type="entry name" value="AMP_BINDING"/>
    <property type="match status" value="1"/>
</dbReference>
<evidence type="ECO:0000256" key="5">
    <source>
        <dbReference type="ARBA" id="ARBA00039638"/>
    </source>
</evidence>
<evidence type="ECO:0000256" key="2">
    <source>
        <dbReference type="ARBA" id="ARBA00022598"/>
    </source>
</evidence>
<sequence>MSRAEIVQNDERVLGSNISFLPETADDTDLQDLTIYKALQDAANAKPNHVAFIFHQYQDHVTYRQLLDKANALAKGFLALGVKKGSRVCVMGLTDSDWLTLLFATTSVGLIFNTPYAYEPVEEYIFDILNKIECSVAIVSSWYHVGEQGVSSEAVLQHFSSANSLGIPSLQHVFRCTQSSNTNLRSLEDLVKMGHAISDAELKTAQNAVKCDDPAYIVFSTGTTGSPKAVCVSHFSLVNQGHFELQRRNPNNMPFIVAQQNPCLEDICSLYNSVSAVVNHHVEYTCVFASSEANKEHTGGMYLEVIQQYKCTFADLYPFIWLGIWEDDLLKDYNTSALVGGYVGSLGLEKETIEKLKTVMPKLTHTYGCCEYVGITYTDPALPSEDLTSVGSPLPHTTIKLVDERNNIIQVGEVGEICVKRKFKTLYWGNISLTDETIDADGFFHTGDMGELDGNGKLHFKGRKSESIRYKRLGEVIYPKPIETVVLQLDAVNEVKVIGITVVDHLGDEICVCVSLKQNTKLTIKQLEEHCESKLLSRDHPDHYIILESLPKAGLRKKVAVPLLKDIVVRKIKDGQGDYAK</sequence>
<dbReference type="Pfam" id="PF00501">
    <property type="entry name" value="AMP-binding"/>
    <property type="match status" value="1"/>
</dbReference>
<proteinExistence type="inferred from homology"/>
<dbReference type="InterPro" id="IPR025110">
    <property type="entry name" value="AMP-bd_C"/>
</dbReference>
<keyword evidence="2" id="KW-0436">Ligase</keyword>
<dbReference type="Gene3D" id="3.30.300.30">
    <property type="match status" value="1"/>
</dbReference>
<name>A0A8J1XS38_OWEFU</name>
<evidence type="ECO:0000256" key="7">
    <source>
        <dbReference type="ARBA" id="ARBA00048277"/>
    </source>
</evidence>
<evidence type="ECO:0000256" key="3">
    <source>
        <dbReference type="ARBA" id="ARBA00037247"/>
    </source>
</evidence>
<dbReference type="EC" id="6.2.1.2" evidence="4"/>
<protein>
    <recommendedName>
        <fullName evidence="5">Medium-chain acyl-CoA ligase ACSF2, mitochondrial</fullName>
        <ecNumber evidence="4">6.2.1.2</ecNumber>
    </recommendedName>
</protein>
<dbReference type="InterPro" id="IPR020845">
    <property type="entry name" value="AMP-binding_CS"/>
</dbReference>
<dbReference type="Proteomes" id="UP000749559">
    <property type="component" value="Unassembled WGS sequence"/>
</dbReference>
<keyword evidence="9" id="KW-1185">Reference proteome</keyword>
<comment type="similarity">
    <text evidence="1">Belongs to the ATP-dependent AMP-binding enzyme family.</text>
</comment>
<evidence type="ECO:0000256" key="1">
    <source>
        <dbReference type="ARBA" id="ARBA00006432"/>
    </source>
</evidence>
<dbReference type="OrthoDB" id="6134070at2759"/>
<dbReference type="EMBL" id="CAIIXF020000007">
    <property type="protein sequence ID" value="CAH1790033.1"/>
    <property type="molecule type" value="Genomic_DNA"/>
</dbReference>
<evidence type="ECO:0000313" key="8">
    <source>
        <dbReference type="EMBL" id="CAH1790033.1"/>
    </source>
</evidence>